<evidence type="ECO:0000256" key="1">
    <source>
        <dbReference type="ARBA" id="ARBA00022741"/>
    </source>
</evidence>
<dbReference type="STRING" id="1335048.AKL17_0640"/>
<dbReference type="InterPro" id="IPR050107">
    <property type="entry name" value="ABC_carbohydrate_import_ATPase"/>
</dbReference>
<reference evidence="4 5" key="1">
    <citation type="submission" date="2015-09" db="EMBL/GenBank/DDBJ databases">
        <title>Complete genome sequence of Defluviimonas alba cai42t isolated from an oilfield in Xinjiang.</title>
        <authorList>
            <person name="Geng S."/>
            <person name="Pan X."/>
            <person name="Wu X."/>
        </authorList>
    </citation>
    <scope>NUCLEOTIDE SEQUENCE [LARGE SCALE GENOMIC DNA]</scope>
    <source>
        <strain evidence="5">cai42</strain>
    </source>
</reference>
<keyword evidence="1" id="KW-0547">Nucleotide-binding</keyword>
<dbReference type="InterPro" id="IPR027417">
    <property type="entry name" value="P-loop_NTPase"/>
</dbReference>
<keyword evidence="2 4" id="KW-0067">ATP-binding</keyword>
<name>A0A159Z1Q5_9RHOB</name>
<dbReference type="PANTHER" id="PTHR43790">
    <property type="entry name" value="CARBOHYDRATE TRANSPORT ATP-BINDING PROTEIN MG119-RELATED"/>
    <property type="match status" value="1"/>
</dbReference>
<feature type="domain" description="ABC transporter" evidence="3">
    <location>
        <begin position="27"/>
        <end position="77"/>
    </location>
</feature>
<dbReference type="Gene3D" id="3.40.50.300">
    <property type="entry name" value="P-loop containing nucleotide triphosphate hydrolases"/>
    <property type="match status" value="1"/>
</dbReference>
<evidence type="ECO:0000259" key="3">
    <source>
        <dbReference type="Pfam" id="PF00005"/>
    </source>
</evidence>
<evidence type="ECO:0000313" key="5">
    <source>
        <dbReference type="Proteomes" id="UP000076128"/>
    </source>
</evidence>
<dbReference type="AlphaFoldDB" id="A0A159Z1Q5"/>
<dbReference type="SUPFAM" id="SSF52540">
    <property type="entry name" value="P-loop containing nucleoside triphosphate hydrolases"/>
    <property type="match status" value="1"/>
</dbReference>
<gene>
    <name evidence="4" type="ORF">AKL17_0640</name>
</gene>
<organism evidence="4 5">
    <name type="scientific">Frigidibacter mobilis</name>
    <dbReference type="NCBI Taxonomy" id="1335048"/>
    <lineage>
        <taxon>Bacteria</taxon>
        <taxon>Pseudomonadati</taxon>
        <taxon>Pseudomonadota</taxon>
        <taxon>Alphaproteobacteria</taxon>
        <taxon>Rhodobacterales</taxon>
        <taxon>Paracoccaceae</taxon>
        <taxon>Frigidibacter</taxon>
    </lineage>
</organism>
<dbReference type="InterPro" id="IPR003439">
    <property type="entry name" value="ABC_transporter-like_ATP-bd"/>
</dbReference>
<keyword evidence="5" id="KW-1185">Reference proteome</keyword>
<evidence type="ECO:0000313" key="4">
    <source>
        <dbReference type="EMBL" id="AMY67900.1"/>
    </source>
</evidence>
<dbReference type="Pfam" id="PF00005">
    <property type="entry name" value="ABC_tran"/>
    <property type="match status" value="1"/>
</dbReference>
<dbReference type="GO" id="GO:0005524">
    <property type="term" value="F:ATP binding"/>
    <property type="evidence" value="ECO:0007669"/>
    <property type="project" value="UniProtKB-KW"/>
</dbReference>
<dbReference type="GO" id="GO:0016887">
    <property type="term" value="F:ATP hydrolysis activity"/>
    <property type="evidence" value="ECO:0007669"/>
    <property type="project" value="InterPro"/>
</dbReference>
<protein>
    <submittedName>
        <fullName evidence="4">Sugar ABC transporter, ATP-binding protein, putative</fullName>
    </submittedName>
</protein>
<dbReference type="Proteomes" id="UP000076128">
    <property type="component" value="Chromosome"/>
</dbReference>
<accession>A0A159Z1Q5</accession>
<dbReference type="KEGG" id="daa:AKL17_0640"/>
<proteinExistence type="predicted"/>
<evidence type="ECO:0000256" key="2">
    <source>
        <dbReference type="ARBA" id="ARBA00022840"/>
    </source>
</evidence>
<dbReference type="PANTHER" id="PTHR43790:SF4">
    <property type="entry name" value="GUANOSINE IMPORT ATP-BINDING PROTEIN NUPO"/>
    <property type="match status" value="1"/>
</dbReference>
<sequence>MTGTDAAQLLTIRGLTKAYPGVVANSDVSFSVAPGEVHALLGENGAGKSTLVKAIYGLVRPDAGEMRMHGAVYAPSEPRAARAAAWRWCSSTSRCSRR</sequence>
<dbReference type="EMBL" id="CP012661">
    <property type="protein sequence ID" value="AMY67900.1"/>
    <property type="molecule type" value="Genomic_DNA"/>
</dbReference>